<organism evidence="5 6">
    <name type="scientific">Hevea brasiliensis</name>
    <name type="common">Para rubber tree</name>
    <name type="synonym">Siphonia brasiliensis</name>
    <dbReference type="NCBI Taxonomy" id="3981"/>
    <lineage>
        <taxon>Eukaryota</taxon>
        <taxon>Viridiplantae</taxon>
        <taxon>Streptophyta</taxon>
        <taxon>Embryophyta</taxon>
        <taxon>Tracheophyta</taxon>
        <taxon>Spermatophyta</taxon>
        <taxon>Magnoliopsida</taxon>
        <taxon>eudicotyledons</taxon>
        <taxon>Gunneridae</taxon>
        <taxon>Pentapetalae</taxon>
        <taxon>rosids</taxon>
        <taxon>fabids</taxon>
        <taxon>Malpighiales</taxon>
        <taxon>Euphorbiaceae</taxon>
        <taxon>Crotonoideae</taxon>
        <taxon>Micrandreae</taxon>
        <taxon>Hevea</taxon>
    </lineage>
</organism>
<dbReference type="InterPro" id="IPR002110">
    <property type="entry name" value="Ankyrin_rpt"/>
</dbReference>
<evidence type="ECO:0000256" key="4">
    <source>
        <dbReference type="SAM" id="Phobius"/>
    </source>
</evidence>
<name>A0ABQ9MZ97_HEVBR</name>
<evidence type="ECO:0000313" key="6">
    <source>
        <dbReference type="Proteomes" id="UP001174677"/>
    </source>
</evidence>
<keyword evidence="1" id="KW-0677">Repeat</keyword>
<protein>
    <recommendedName>
        <fullName evidence="7">PGG domain-containing protein</fullName>
    </recommendedName>
</protein>
<feature type="transmembrane region" description="Helical" evidence="4">
    <location>
        <begin position="266"/>
        <end position="288"/>
    </location>
</feature>
<reference evidence="5" key="1">
    <citation type="journal article" date="2023" name="Plant Biotechnol. J.">
        <title>Chromosome-level wild Hevea brasiliensis genome provides new tools for genomic-assisted breeding and valuable loci to elevate rubber yield.</title>
        <authorList>
            <person name="Cheng H."/>
            <person name="Song X."/>
            <person name="Hu Y."/>
            <person name="Wu T."/>
            <person name="Yang Q."/>
            <person name="An Z."/>
            <person name="Feng S."/>
            <person name="Deng Z."/>
            <person name="Wu W."/>
            <person name="Zeng X."/>
            <person name="Tu M."/>
            <person name="Wang X."/>
            <person name="Huang H."/>
        </authorList>
    </citation>
    <scope>NUCLEOTIDE SEQUENCE</scope>
    <source>
        <strain evidence="5">MT/VB/25A 57/8</strain>
    </source>
</reference>
<accession>A0ABQ9MZ97</accession>
<evidence type="ECO:0008006" key="7">
    <source>
        <dbReference type="Google" id="ProtNLM"/>
    </source>
</evidence>
<feature type="transmembrane region" description="Helical" evidence="4">
    <location>
        <begin position="402"/>
        <end position="423"/>
    </location>
</feature>
<dbReference type="PANTHER" id="PTHR24186">
    <property type="entry name" value="PROTEIN PHOSPHATASE 1 REGULATORY SUBUNIT"/>
    <property type="match status" value="1"/>
</dbReference>
<dbReference type="PANTHER" id="PTHR24186:SF38">
    <property type="entry name" value="ANKYRIN REPEAT FAMILY PROTEIN"/>
    <property type="match status" value="1"/>
</dbReference>
<dbReference type="SUPFAM" id="SSF48403">
    <property type="entry name" value="Ankyrin repeat"/>
    <property type="match status" value="1"/>
</dbReference>
<keyword evidence="4" id="KW-1133">Transmembrane helix</keyword>
<dbReference type="Gene3D" id="1.25.40.20">
    <property type="entry name" value="Ankyrin repeat-containing domain"/>
    <property type="match status" value="1"/>
</dbReference>
<sequence>MDRQLFIDARTGNVCSLLNLPEENNEERELRERLKWTPLHIASLFGQVHFAREFLSRRPQFLQHENPDGCTALHLASSSGHFNMVEFLLSRGHDRVLCMKKDQDGRNPLHHAVIKGSVEVVRKLLEACPESALEVTVHRETVYHLAVKNRVSVSDELFLELLGGPYTEYLLNLADKKGNTVLHLTSVRKQTRPKRPNLEVNTVRSTVAPRPSLDVNAVNSSGLTPLDLLVVDPINFTDMKIEGIIKSKDGIRLNESQEQREHLKSIASGLLVMASLTAATSCQIAVFLKGGFGENSSAPVGNVTSISSNATAAIQKLGNATLLNQHGADPTSLPYLLVPVDGVTFLLSLCLISFVLFPTSNNNSIRFKWLCLRFLTYASTLSLGVLVWKLVLARENKEIQAILSWVSLPFFSIILVLNEVPLIRAMVCHKIIRWQELYVRGLQLGSWLGRWWNQR</sequence>
<dbReference type="PROSITE" id="PS50088">
    <property type="entry name" value="ANK_REPEAT"/>
    <property type="match status" value="2"/>
</dbReference>
<keyword evidence="4" id="KW-0812">Transmembrane</keyword>
<evidence type="ECO:0000256" key="1">
    <source>
        <dbReference type="ARBA" id="ARBA00022737"/>
    </source>
</evidence>
<feature type="transmembrane region" description="Helical" evidence="4">
    <location>
        <begin position="333"/>
        <end position="357"/>
    </location>
</feature>
<keyword evidence="2 3" id="KW-0040">ANK repeat</keyword>
<feature type="repeat" description="ANK" evidence="3">
    <location>
        <begin position="68"/>
        <end position="94"/>
    </location>
</feature>
<dbReference type="Pfam" id="PF13857">
    <property type="entry name" value="Ank_5"/>
    <property type="match status" value="1"/>
</dbReference>
<gene>
    <name evidence="5" type="ORF">P3X46_004075</name>
</gene>
<evidence type="ECO:0000313" key="5">
    <source>
        <dbReference type="EMBL" id="KAJ9184343.1"/>
    </source>
</evidence>
<evidence type="ECO:0000256" key="2">
    <source>
        <dbReference type="ARBA" id="ARBA00023043"/>
    </source>
</evidence>
<dbReference type="EMBL" id="JARPOI010000003">
    <property type="protein sequence ID" value="KAJ9184343.1"/>
    <property type="molecule type" value="Genomic_DNA"/>
</dbReference>
<dbReference type="InterPro" id="IPR036770">
    <property type="entry name" value="Ankyrin_rpt-contain_sf"/>
</dbReference>
<dbReference type="Proteomes" id="UP001174677">
    <property type="component" value="Chromosome 3"/>
</dbReference>
<dbReference type="SMART" id="SM00248">
    <property type="entry name" value="ANK"/>
    <property type="match status" value="3"/>
</dbReference>
<keyword evidence="6" id="KW-1185">Reference proteome</keyword>
<keyword evidence="4" id="KW-0472">Membrane</keyword>
<evidence type="ECO:0000256" key="3">
    <source>
        <dbReference type="PROSITE-ProRule" id="PRU00023"/>
    </source>
</evidence>
<dbReference type="PROSITE" id="PS50297">
    <property type="entry name" value="ANK_REP_REGION"/>
    <property type="match status" value="2"/>
</dbReference>
<comment type="caution">
    <text evidence="5">The sequence shown here is derived from an EMBL/GenBank/DDBJ whole genome shotgun (WGS) entry which is preliminary data.</text>
</comment>
<feature type="repeat" description="ANK" evidence="3">
    <location>
        <begin position="104"/>
        <end position="126"/>
    </location>
</feature>
<proteinExistence type="predicted"/>
<feature type="transmembrane region" description="Helical" evidence="4">
    <location>
        <begin position="369"/>
        <end position="390"/>
    </location>
</feature>
<dbReference type="Pfam" id="PF12796">
    <property type="entry name" value="Ank_2"/>
    <property type="match status" value="1"/>
</dbReference>